<dbReference type="InterPro" id="IPR052746">
    <property type="entry name" value="MlaB_ABC_Transporter"/>
</dbReference>
<dbReference type="InterPro" id="IPR002645">
    <property type="entry name" value="STAS_dom"/>
</dbReference>
<dbReference type="SUPFAM" id="SSF52091">
    <property type="entry name" value="SpoIIaa-like"/>
    <property type="match status" value="1"/>
</dbReference>
<dbReference type="PANTHER" id="PTHR35849">
    <property type="entry name" value="BLR2341 PROTEIN"/>
    <property type="match status" value="1"/>
</dbReference>
<dbReference type="InterPro" id="IPR036513">
    <property type="entry name" value="STAS_dom_sf"/>
</dbReference>
<keyword evidence="5" id="KW-1185">Reference proteome</keyword>
<dbReference type="EMBL" id="OU912926">
    <property type="protein sequence ID" value="CAG9932641.1"/>
    <property type="molecule type" value="Genomic_DNA"/>
</dbReference>
<dbReference type="Proteomes" id="UP000839052">
    <property type="component" value="Chromosome"/>
</dbReference>
<dbReference type="Pfam" id="PF13466">
    <property type="entry name" value="STAS_2"/>
    <property type="match status" value="1"/>
</dbReference>
<reference evidence="4 5" key="1">
    <citation type="submission" date="2021-10" db="EMBL/GenBank/DDBJ databases">
        <authorList>
            <person name="Koch H."/>
        </authorList>
    </citation>
    <scope>NUCLEOTIDE SEQUENCE [LARGE SCALE GENOMIC DNA]</scope>
    <source>
        <strain evidence="4">6680</strain>
    </source>
</reference>
<name>A0ABM8YYV0_9PROT</name>
<sequence>MPIISTNKNGQSLLHIEGDMTIYTAADMKSELMTHMAQPCEREIDLSEVSEMDSAGLQILISAKREAEKHGTSLRLSGHSRAVLDVLDMCNLASYFGDPVVLSCNEKKGQ</sequence>
<evidence type="ECO:0000256" key="2">
    <source>
        <dbReference type="RuleBase" id="RU003749"/>
    </source>
</evidence>
<comment type="similarity">
    <text evidence="1 2">Belongs to the anti-sigma-factor antagonist family.</text>
</comment>
<protein>
    <recommendedName>
        <fullName evidence="2">Anti-sigma factor antagonist</fullName>
    </recommendedName>
</protein>
<evidence type="ECO:0000256" key="1">
    <source>
        <dbReference type="ARBA" id="ARBA00009013"/>
    </source>
</evidence>
<dbReference type="PANTHER" id="PTHR35849:SF2">
    <property type="entry name" value="BLR2341 PROTEIN"/>
    <property type="match status" value="1"/>
</dbReference>
<evidence type="ECO:0000313" key="5">
    <source>
        <dbReference type="Proteomes" id="UP000839052"/>
    </source>
</evidence>
<dbReference type="Gene3D" id="3.30.750.24">
    <property type="entry name" value="STAS domain"/>
    <property type="match status" value="1"/>
</dbReference>
<evidence type="ECO:0000313" key="4">
    <source>
        <dbReference type="EMBL" id="CAG9932641.1"/>
    </source>
</evidence>
<dbReference type="CDD" id="cd07043">
    <property type="entry name" value="STAS_anti-anti-sigma_factors"/>
    <property type="match status" value="1"/>
</dbReference>
<dbReference type="NCBIfam" id="TIGR00377">
    <property type="entry name" value="ant_ant_sig"/>
    <property type="match status" value="1"/>
</dbReference>
<feature type="domain" description="STAS" evidence="3">
    <location>
        <begin position="1"/>
        <end position="110"/>
    </location>
</feature>
<dbReference type="PROSITE" id="PS50801">
    <property type="entry name" value="STAS"/>
    <property type="match status" value="1"/>
</dbReference>
<dbReference type="InterPro" id="IPR003658">
    <property type="entry name" value="Anti-sigma_ant"/>
</dbReference>
<dbReference type="RefSeq" id="WP_239796543.1">
    <property type="nucleotide sequence ID" value="NZ_OU912926.1"/>
</dbReference>
<evidence type="ECO:0000259" key="3">
    <source>
        <dbReference type="PROSITE" id="PS50801"/>
    </source>
</evidence>
<accession>A0ABM8YYV0</accession>
<organism evidence="4 5">
    <name type="scientific">Candidatus Nitrotoga arctica</name>
    <dbReference type="NCBI Taxonomy" id="453162"/>
    <lineage>
        <taxon>Bacteria</taxon>
        <taxon>Pseudomonadati</taxon>
        <taxon>Pseudomonadota</taxon>
        <taxon>Betaproteobacteria</taxon>
        <taxon>Nitrosomonadales</taxon>
        <taxon>Gallionellaceae</taxon>
        <taxon>Candidatus Nitrotoga</taxon>
    </lineage>
</organism>
<dbReference type="InterPro" id="IPR058548">
    <property type="entry name" value="MlaB-like_STAS"/>
</dbReference>
<proteinExistence type="inferred from homology"/>
<gene>
    <name evidence="4" type="ORF">NTG6680_1388</name>
</gene>